<dbReference type="Pfam" id="PF00482">
    <property type="entry name" value="T2SSF"/>
    <property type="match status" value="1"/>
</dbReference>
<dbReference type="PANTHER" id="PTHR35007:SF2">
    <property type="entry name" value="PILUS ASSEMBLE PROTEIN"/>
    <property type="match status" value="1"/>
</dbReference>
<comment type="caution">
    <text evidence="8">The sequence shown here is derived from an EMBL/GenBank/DDBJ whole genome shotgun (WGS) entry which is preliminary data.</text>
</comment>
<dbReference type="Proteomes" id="UP001139447">
    <property type="component" value="Unassembled WGS sequence"/>
</dbReference>
<dbReference type="InterPro" id="IPR042094">
    <property type="entry name" value="T2SS_GspF_sf"/>
</dbReference>
<evidence type="ECO:0000256" key="2">
    <source>
        <dbReference type="ARBA" id="ARBA00022475"/>
    </source>
</evidence>
<feature type="transmembrane region" description="Helical" evidence="6">
    <location>
        <begin position="285"/>
        <end position="308"/>
    </location>
</feature>
<feature type="domain" description="Type II secretion system protein GspF" evidence="7">
    <location>
        <begin position="171"/>
        <end position="298"/>
    </location>
</feature>
<keyword evidence="3 6" id="KW-0812">Transmembrane</keyword>
<feature type="transmembrane region" description="Helical" evidence="6">
    <location>
        <begin position="6"/>
        <end position="28"/>
    </location>
</feature>
<dbReference type="InterPro" id="IPR018076">
    <property type="entry name" value="T2SS_GspF_dom"/>
</dbReference>
<evidence type="ECO:0000256" key="3">
    <source>
        <dbReference type="ARBA" id="ARBA00022692"/>
    </source>
</evidence>
<keyword evidence="4 6" id="KW-1133">Transmembrane helix</keyword>
<gene>
    <name evidence="8" type="ORF">MMF98_11900</name>
</gene>
<feature type="transmembrane region" description="Helical" evidence="6">
    <location>
        <begin position="104"/>
        <end position="123"/>
    </location>
</feature>
<accession>A0A9X2AN01</accession>
<sequence>MLNSHFLLASGIALLALGLLLMAGVLLAQQWARARRERVIHRAMERRTAVVVSEPDDAGQAGTPWQEPGHSAHWLESRLGRALVVDEDRRLIEQCGFPALKAQLWFLFSRLGLAMGLPLLYGLLSAGRSAGGMRFFFWALALTVGFLGPKWFLSWYAARRKERVIHELPLFVDLIRLLQGVGLSLDQSLQVIANDFRGILRVLGKELETANRQYSQGRTREHSLQRLAQLHDNENMVNLMALLVQVDRHGGAVQEPLRQFSERLRERRRAELKDRIGKITVKMTGIMVTTLLPALIIVTAGPGFLAVIRSLGAMAR</sequence>
<reference evidence="8" key="1">
    <citation type="submission" date="2022-03" db="EMBL/GenBank/DDBJ databases">
        <authorList>
            <person name="Woo C.Y."/>
        </authorList>
    </citation>
    <scope>NUCLEOTIDE SEQUENCE</scope>
    <source>
        <strain evidence="8">CYS-02</strain>
    </source>
</reference>
<evidence type="ECO:0000256" key="6">
    <source>
        <dbReference type="SAM" id="Phobius"/>
    </source>
</evidence>
<evidence type="ECO:0000313" key="8">
    <source>
        <dbReference type="EMBL" id="MCJ0763909.1"/>
    </source>
</evidence>
<dbReference type="PANTHER" id="PTHR35007">
    <property type="entry name" value="INTEGRAL MEMBRANE PROTEIN-RELATED"/>
    <property type="match status" value="1"/>
</dbReference>
<dbReference type="GO" id="GO:0005886">
    <property type="term" value="C:plasma membrane"/>
    <property type="evidence" value="ECO:0007669"/>
    <property type="project" value="UniProtKB-SubCell"/>
</dbReference>
<dbReference type="AlphaFoldDB" id="A0A9X2AN01"/>
<organism evidence="8 9">
    <name type="scientific">Variovorax terrae</name>
    <dbReference type="NCBI Taxonomy" id="2923278"/>
    <lineage>
        <taxon>Bacteria</taxon>
        <taxon>Pseudomonadati</taxon>
        <taxon>Pseudomonadota</taxon>
        <taxon>Betaproteobacteria</taxon>
        <taxon>Burkholderiales</taxon>
        <taxon>Comamonadaceae</taxon>
        <taxon>Variovorax</taxon>
    </lineage>
</organism>
<proteinExistence type="predicted"/>
<comment type="subcellular location">
    <subcellularLocation>
        <location evidence="1">Cell membrane</location>
        <topology evidence="1">Multi-pass membrane protein</topology>
    </subcellularLocation>
</comment>
<evidence type="ECO:0000256" key="1">
    <source>
        <dbReference type="ARBA" id="ARBA00004651"/>
    </source>
</evidence>
<dbReference type="Gene3D" id="1.20.81.30">
    <property type="entry name" value="Type II secretion system (T2SS), domain F"/>
    <property type="match status" value="1"/>
</dbReference>
<dbReference type="RefSeq" id="WP_243306485.1">
    <property type="nucleotide sequence ID" value="NZ_JALGBI010000001.1"/>
</dbReference>
<evidence type="ECO:0000256" key="5">
    <source>
        <dbReference type="ARBA" id="ARBA00023136"/>
    </source>
</evidence>
<feature type="transmembrane region" description="Helical" evidence="6">
    <location>
        <begin position="135"/>
        <end position="153"/>
    </location>
</feature>
<evidence type="ECO:0000256" key="4">
    <source>
        <dbReference type="ARBA" id="ARBA00022989"/>
    </source>
</evidence>
<protein>
    <submittedName>
        <fullName evidence="8">Type II secretion system F family protein</fullName>
    </submittedName>
</protein>
<evidence type="ECO:0000313" key="9">
    <source>
        <dbReference type="Proteomes" id="UP001139447"/>
    </source>
</evidence>
<dbReference type="EMBL" id="JALGBI010000001">
    <property type="protein sequence ID" value="MCJ0763909.1"/>
    <property type="molecule type" value="Genomic_DNA"/>
</dbReference>
<keyword evidence="5 6" id="KW-0472">Membrane</keyword>
<keyword evidence="9" id="KW-1185">Reference proteome</keyword>
<name>A0A9X2AN01_9BURK</name>
<evidence type="ECO:0000259" key="7">
    <source>
        <dbReference type="Pfam" id="PF00482"/>
    </source>
</evidence>
<keyword evidence="2" id="KW-1003">Cell membrane</keyword>